<dbReference type="InterPro" id="IPR009057">
    <property type="entry name" value="Homeodomain-like_sf"/>
</dbReference>
<gene>
    <name evidence="4" type="ORF">HHA01_26890</name>
</gene>
<dbReference type="Proteomes" id="UP000319812">
    <property type="component" value="Unassembled WGS sequence"/>
</dbReference>
<evidence type="ECO:0000259" key="3">
    <source>
        <dbReference type="PROSITE" id="PS50977"/>
    </source>
</evidence>
<dbReference type="EMBL" id="BJOC01000046">
    <property type="protein sequence ID" value="GED23712.1"/>
    <property type="molecule type" value="Genomic_DNA"/>
</dbReference>
<name>A0A4Y4F0D9_9GAMM</name>
<evidence type="ECO:0000313" key="5">
    <source>
        <dbReference type="Proteomes" id="UP000319812"/>
    </source>
</evidence>
<dbReference type="SUPFAM" id="SSF46689">
    <property type="entry name" value="Homeodomain-like"/>
    <property type="match status" value="1"/>
</dbReference>
<dbReference type="SUPFAM" id="SSF48498">
    <property type="entry name" value="Tetracyclin repressor-like, C-terminal domain"/>
    <property type="match status" value="1"/>
</dbReference>
<dbReference type="InterPro" id="IPR050109">
    <property type="entry name" value="HTH-type_TetR-like_transc_reg"/>
</dbReference>
<dbReference type="PANTHER" id="PTHR30055:SF226">
    <property type="entry name" value="HTH-TYPE TRANSCRIPTIONAL REGULATOR PKSA"/>
    <property type="match status" value="1"/>
</dbReference>
<dbReference type="RefSeq" id="WP_141321649.1">
    <property type="nucleotide sequence ID" value="NZ_BJOC01000046.1"/>
</dbReference>
<dbReference type="GO" id="GO:0000976">
    <property type="term" value="F:transcription cis-regulatory region binding"/>
    <property type="evidence" value="ECO:0007669"/>
    <property type="project" value="TreeGrafter"/>
</dbReference>
<dbReference type="PROSITE" id="PS50977">
    <property type="entry name" value="HTH_TETR_2"/>
    <property type="match status" value="1"/>
</dbReference>
<reference evidence="4 5" key="1">
    <citation type="submission" date="2019-06" db="EMBL/GenBank/DDBJ databases">
        <title>Whole genome shotgun sequence of Halomonas halmophila NBRC 15537.</title>
        <authorList>
            <person name="Hosoyama A."/>
            <person name="Uohara A."/>
            <person name="Ohji S."/>
            <person name="Ichikawa N."/>
        </authorList>
    </citation>
    <scope>NUCLEOTIDE SEQUENCE [LARGE SCALE GENOMIC DNA]</scope>
    <source>
        <strain evidence="4 5">NBRC 15537</strain>
    </source>
</reference>
<dbReference type="Pfam" id="PF00440">
    <property type="entry name" value="TetR_N"/>
    <property type="match status" value="1"/>
</dbReference>
<dbReference type="AlphaFoldDB" id="A0A4Y4F0D9"/>
<dbReference type="InterPro" id="IPR015292">
    <property type="entry name" value="Tscrpt_reg_YbiH_C"/>
</dbReference>
<dbReference type="PANTHER" id="PTHR30055">
    <property type="entry name" value="HTH-TYPE TRANSCRIPTIONAL REGULATOR RUTR"/>
    <property type="match status" value="1"/>
</dbReference>
<evidence type="ECO:0000256" key="2">
    <source>
        <dbReference type="PROSITE-ProRule" id="PRU00335"/>
    </source>
</evidence>
<organism evidence="4 5">
    <name type="scientific">Halomonas halmophila</name>
    <dbReference type="NCBI Taxonomy" id="252"/>
    <lineage>
        <taxon>Bacteria</taxon>
        <taxon>Pseudomonadati</taxon>
        <taxon>Pseudomonadota</taxon>
        <taxon>Gammaproteobacteria</taxon>
        <taxon>Oceanospirillales</taxon>
        <taxon>Halomonadaceae</taxon>
        <taxon>Halomonas</taxon>
    </lineage>
</organism>
<dbReference type="Pfam" id="PF09209">
    <property type="entry name" value="CecR_C"/>
    <property type="match status" value="1"/>
</dbReference>
<accession>A0A4Y4F0D9</accession>
<feature type="domain" description="HTH tetR-type" evidence="3">
    <location>
        <begin position="4"/>
        <end position="64"/>
    </location>
</feature>
<keyword evidence="1 2" id="KW-0238">DNA-binding</keyword>
<evidence type="ECO:0000256" key="1">
    <source>
        <dbReference type="ARBA" id="ARBA00023125"/>
    </source>
</evidence>
<keyword evidence="5" id="KW-1185">Reference proteome</keyword>
<dbReference type="InterPro" id="IPR001647">
    <property type="entry name" value="HTH_TetR"/>
</dbReference>
<dbReference type="Gene3D" id="1.10.10.60">
    <property type="entry name" value="Homeodomain-like"/>
    <property type="match status" value="1"/>
</dbReference>
<dbReference type="Gene3D" id="1.10.357.10">
    <property type="entry name" value="Tetracycline Repressor, domain 2"/>
    <property type="match status" value="1"/>
</dbReference>
<evidence type="ECO:0000313" key="4">
    <source>
        <dbReference type="EMBL" id="GED23712.1"/>
    </source>
</evidence>
<dbReference type="InterPro" id="IPR036271">
    <property type="entry name" value="Tet_transcr_reg_TetR-rel_C_sf"/>
</dbReference>
<sequence>MSDDTTRDRLIRAGIRLFGEHGYKATTTRMLADAAQANIGSIAYYFDNKHGLYLAAARYIAGALRERLGIQAAGSMPEDRAMARRELERLVRRMVRTFAADVECRQWLLMVMREQLHPSDAFDILQHQAFGVVQLTLSQHIACLTGRDVEDPVTTLETHTLVGQIVFFLIAREPLLRRLSLQQVDDDTLNAMEEVVVSHLRLFEPVA</sequence>
<dbReference type="OrthoDB" id="5705802at2"/>
<comment type="caution">
    <text evidence="4">The sequence shown here is derived from an EMBL/GenBank/DDBJ whole genome shotgun (WGS) entry which is preliminary data.</text>
</comment>
<protein>
    <submittedName>
        <fullName evidence="4">TetR family transcriptional regulator</fullName>
    </submittedName>
</protein>
<feature type="DNA-binding region" description="H-T-H motif" evidence="2">
    <location>
        <begin position="27"/>
        <end position="46"/>
    </location>
</feature>
<proteinExistence type="predicted"/>
<dbReference type="GO" id="GO:0003700">
    <property type="term" value="F:DNA-binding transcription factor activity"/>
    <property type="evidence" value="ECO:0007669"/>
    <property type="project" value="TreeGrafter"/>
</dbReference>